<protein>
    <submittedName>
        <fullName evidence="1">Uncharacterized protein</fullName>
    </submittedName>
</protein>
<dbReference type="EMBL" id="GBRH01273267">
    <property type="protein sequence ID" value="JAD24628.1"/>
    <property type="molecule type" value="Transcribed_RNA"/>
</dbReference>
<evidence type="ECO:0000313" key="1">
    <source>
        <dbReference type="EMBL" id="JAD24628.1"/>
    </source>
</evidence>
<reference evidence="1" key="1">
    <citation type="submission" date="2014-09" db="EMBL/GenBank/DDBJ databases">
        <authorList>
            <person name="Magalhaes I.L.F."/>
            <person name="Oliveira U."/>
            <person name="Santos F.R."/>
            <person name="Vidigal T.H.D.A."/>
            <person name="Brescovit A.D."/>
            <person name="Santos A.J."/>
        </authorList>
    </citation>
    <scope>NUCLEOTIDE SEQUENCE</scope>
    <source>
        <tissue evidence="1">Shoot tissue taken approximately 20 cm above the soil surface</tissue>
    </source>
</reference>
<dbReference type="AlphaFoldDB" id="A0A0A8YFV3"/>
<accession>A0A0A8YFV3</accession>
<name>A0A0A8YFV3_ARUDO</name>
<reference evidence="1" key="2">
    <citation type="journal article" date="2015" name="Data Brief">
        <title>Shoot transcriptome of the giant reed, Arundo donax.</title>
        <authorList>
            <person name="Barrero R.A."/>
            <person name="Guerrero F.D."/>
            <person name="Moolhuijzen P."/>
            <person name="Goolsby J.A."/>
            <person name="Tidwell J."/>
            <person name="Bellgard S.E."/>
            <person name="Bellgard M.I."/>
        </authorList>
    </citation>
    <scope>NUCLEOTIDE SEQUENCE</scope>
    <source>
        <tissue evidence="1">Shoot tissue taken approximately 20 cm above the soil surface</tissue>
    </source>
</reference>
<organism evidence="1">
    <name type="scientific">Arundo donax</name>
    <name type="common">Giant reed</name>
    <name type="synonym">Donax arundinaceus</name>
    <dbReference type="NCBI Taxonomy" id="35708"/>
    <lineage>
        <taxon>Eukaryota</taxon>
        <taxon>Viridiplantae</taxon>
        <taxon>Streptophyta</taxon>
        <taxon>Embryophyta</taxon>
        <taxon>Tracheophyta</taxon>
        <taxon>Spermatophyta</taxon>
        <taxon>Magnoliopsida</taxon>
        <taxon>Liliopsida</taxon>
        <taxon>Poales</taxon>
        <taxon>Poaceae</taxon>
        <taxon>PACMAD clade</taxon>
        <taxon>Arundinoideae</taxon>
        <taxon>Arundineae</taxon>
        <taxon>Arundo</taxon>
    </lineage>
</organism>
<sequence>MWDFTSLIMGFQRGNRYVSLYDTSPVPLLPARLPAPSAPPASLVPPQVLALPVPASPAAALLPLEPLEEVAAARGHFDRHDRWLQTSTFAS</sequence>
<proteinExistence type="predicted"/>